<dbReference type="Proteomes" id="UP000229730">
    <property type="component" value="Unassembled WGS sequence"/>
</dbReference>
<feature type="signal peptide" evidence="1">
    <location>
        <begin position="1"/>
        <end position="19"/>
    </location>
</feature>
<evidence type="ECO:0000256" key="1">
    <source>
        <dbReference type="SAM" id="SignalP"/>
    </source>
</evidence>
<keyword evidence="1" id="KW-0732">Signal</keyword>
<evidence type="ECO:0000313" key="2">
    <source>
        <dbReference type="EMBL" id="PHZ85423.1"/>
    </source>
</evidence>
<dbReference type="InParanoid" id="A0A2G4YSZ1"/>
<feature type="chain" id="PRO_5013619765" description="DUF2490 domain-containing protein" evidence="1">
    <location>
        <begin position="20"/>
        <end position="237"/>
    </location>
</feature>
<accession>A0A2G4YSZ1</accession>
<dbReference type="AlphaFoldDB" id="A0A2G4YSZ1"/>
<name>A0A2G4YSZ1_9PROT</name>
<comment type="caution">
    <text evidence="2">The sequence shown here is derived from an EMBL/GenBank/DDBJ whole genome shotgun (WGS) entry which is preliminary data.</text>
</comment>
<organism evidence="2 3">
    <name type="scientific">Paremcibacter congregatus</name>
    <dbReference type="NCBI Taxonomy" id="2043170"/>
    <lineage>
        <taxon>Bacteria</taxon>
        <taxon>Pseudomonadati</taxon>
        <taxon>Pseudomonadota</taxon>
        <taxon>Alphaproteobacteria</taxon>
        <taxon>Emcibacterales</taxon>
        <taxon>Emcibacteraceae</taxon>
        <taxon>Paremcibacter</taxon>
    </lineage>
</organism>
<gene>
    <name evidence="2" type="ORF">CRD36_07250</name>
</gene>
<protein>
    <recommendedName>
        <fullName evidence="4">DUF2490 domain-containing protein</fullName>
    </recommendedName>
</protein>
<evidence type="ECO:0008006" key="4">
    <source>
        <dbReference type="Google" id="ProtNLM"/>
    </source>
</evidence>
<dbReference type="EMBL" id="PDEM01000016">
    <property type="protein sequence ID" value="PHZ85423.1"/>
    <property type="molecule type" value="Genomic_DNA"/>
</dbReference>
<keyword evidence="3" id="KW-1185">Reference proteome</keyword>
<proteinExistence type="predicted"/>
<sequence length="237" mass="27402">MFWCILSVAGFIYPLSAQADVKNSGGGFIDFNAYPYLSDTDNDTIVTINVAAKLENRFSYFSLLNLGKKSGTEADTVTYYTEQNLRWKITETSPFDLTIQLNFRSGEKNDRHRLGVRWRLNDTPGLVDFFKALHLKYALNLHGIQFDHEAAYVWQMEHAFRMVFPGISDRLYLAGFIDHTFNQDLPEDLPRNPIVAEVQFGVRLVENFFGITEYRINQYRRGETDNLAVGVEYKIVW</sequence>
<reference evidence="2 3" key="1">
    <citation type="submission" date="2017-10" db="EMBL/GenBank/DDBJ databases">
        <title>Frigbacter circumglobatus gen. nov. sp. nov., isolated from sediment cultured in situ.</title>
        <authorList>
            <person name="Zhao Z."/>
        </authorList>
    </citation>
    <scope>NUCLEOTIDE SEQUENCE [LARGE SCALE GENOMIC DNA]</scope>
    <source>
        <strain evidence="2 3">ZYL</strain>
    </source>
</reference>
<evidence type="ECO:0000313" key="3">
    <source>
        <dbReference type="Proteomes" id="UP000229730"/>
    </source>
</evidence>
<dbReference type="OrthoDB" id="277760at2"/>